<protein>
    <submittedName>
        <fullName evidence="2">Uncharacterized protein</fullName>
    </submittedName>
</protein>
<dbReference type="RefSeq" id="WP_042213920.1">
    <property type="nucleotide sequence ID" value="NZ_BBLU01000005.1"/>
</dbReference>
<keyword evidence="1" id="KW-1133">Transmembrane helix</keyword>
<keyword evidence="1" id="KW-0472">Membrane</keyword>
<evidence type="ECO:0000313" key="2">
    <source>
        <dbReference type="EMBL" id="SEJ21667.1"/>
    </source>
</evidence>
<dbReference type="STRING" id="1043493.SAMN05421637_1188"/>
<organism evidence="2 3">
    <name type="scientific">Demequina mangrovi</name>
    <dbReference type="NCBI Taxonomy" id="1043493"/>
    <lineage>
        <taxon>Bacteria</taxon>
        <taxon>Bacillati</taxon>
        <taxon>Actinomycetota</taxon>
        <taxon>Actinomycetes</taxon>
        <taxon>Micrococcales</taxon>
        <taxon>Demequinaceae</taxon>
        <taxon>Demequina</taxon>
    </lineage>
</organism>
<sequence length="163" mass="16527">MSETPDGETAPRTWLPLVVALSIAAVMVIGAFVAAGLRSGMSAAKAAGVEACEAAYAATGEGGQPAAIVGGDVYGAGEWRDLRELLLEQGVIDDADVPTDDAEARDAEAASLASAGTDRITVVWWLDSDAHLACTVDVTGETADVETVVLRSLESLATPGSPA</sequence>
<gene>
    <name evidence="2" type="ORF">SAMN05421637_1188</name>
</gene>
<evidence type="ECO:0000256" key="1">
    <source>
        <dbReference type="SAM" id="Phobius"/>
    </source>
</evidence>
<proteinExistence type="predicted"/>
<keyword evidence="3" id="KW-1185">Reference proteome</keyword>
<dbReference type="Proteomes" id="UP000183315">
    <property type="component" value="Unassembled WGS sequence"/>
</dbReference>
<name>A0A1H6X509_9MICO</name>
<dbReference type="OrthoDB" id="5149208at2"/>
<evidence type="ECO:0000313" key="3">
    <source>
        <dbReference type="Proteomes" id="UP000183315"/>
    </source>
</evidence>
<accession>A0A1H6X509</accession>
<dbReference type="AlphaFoldDB" id="A0A1H6X509"/>
<keyword evidence="1" id="KW-0812">Transmembrane</keyword>
<dbReference type="EMBL" id="FNZI01000002">
    <property type="protein sequence ID" value="SEJ21667.1"/>
    <property type="molecule type" value="Genomic_DNA"/>
</dbReference>
<feature type="transmembrane region" description="Helical" evidence="1">
    <location>
        <begin position="14"/>
        <end position="37"/>
    </location>
</feature>
<reference evidence="3" key="1">
    <citation type="submission" date="2016-10" db="EMBL/GenBank/DDBJ databases">
        <authorList>
            <person name="Varghese N."/>
        </authorList>
    </citation>
    <scope>NUCLEOTIDE SEQUENCE [LARGE SCALE GENOMIC DNA]</scope>
    <source>
        <strain evidence="3">DSM 24868</strain>
    </source>
</reference>